<dbReference type="PaxDb" id="39947-A0A0P0YBY3"/>
<organism evidence="1 2">
    <name type="scientific">Oryza sativa subsp. japonica</name>
    <name type="common">Rice</name>
    <dbReference type="NCBI Taxonomy" id="39947"/>
    <lineage>
        <taxon>Eukaryota</taxon>
        <taxon>Viridiplantae</taxon>
        <taxon>Streptophyta</taxon>
        <taxon>Embryophyta</taxon>
        <taxon>Tracheophyta</taxon>
        <taxon>Spermatophyta</taxon>
        <taxon>Magnoliopsida</taxon>
        <taxon>Liliopsida</taxon>
        <taxon>Poales</taxon>
        <taxon>Poaceae</taxon>
        <taxon>BOP clade</taxon>
        <taxon>Oryzoideae</taxon>
        <taxon>Oryzeae</taxon>
        <taxon>Oryzinae</taxon>
        <taxon>Oryza</taxon>
        <taxon>Oryza sativa</taxon>
    </lineage>
</organism>
<dbReference type="Proteomes" id="UP000059680">
    <property type="component" value="Chromosome 12"/>
</dbReference>
<dbReference type="InParanoid" id="A0A0P0YBY3"/>
<reference evidence="1 2" key="3">
    <citation type="journal article" date="2013" name="Rice">
        <title>Improvement of the Oryza sativa Nipponbare reference genome using next generation sequence and optical map data.</title>
        <authorList>
            <person name="Kawahara Y."/>
            <person name="de la Bastide M."/>
            <person name="Hamilton J.P."/>
            <person name="Kanamori H."/>
            <person name="McCombie W.R."/>
            <person name="Ouyang S."/>
            <person name="Schwartz D.C."/>
            <person name="Tanaka T."/>
            <person name="Wu J."/>
            <person name="Zhou S."/>
            <person name="Childs K.L."/>
            <person name="Davidson R.M."/>
            <person name="Lin H."/>
            <person name="Quesada-Ocampo L."/>
            <person name="Vaillancourt B."/>
            <person name="Sakai H."/>
            <person name="Lee S.S."/>
            <person name="Kim J."/>
            <person name="Numa H."/>
            <person name="Itoh T."/>
            <person name="Buell C.R."/>
            <person name="Matsumoto T."/>
        </authorList>
    </citation>
    <scope>NUCLEOTIDE SEQUENCE [LARGE SCALE GENOMIC DNA]</scope>
    <source>
        <strain evidence="2">cv. Nipponbare</strain>
    </source>
</reference>
<dbReference type="EMBL" id="AP014968">
    <property type="protein sequence ID" value="BAT17780.1"/>
    <property type="molecule type" value="Genomic_DNA"/>
</dbReference>
<gene>
    <name evidence="1" type="ordered locus">Os12g0576732</name>
    <name evidence="1" type="ORF">OSNPB_120576732</name>
</gene>
<protein>
    <submittedName>
        <fullName evidence="1">Os12g0576732 protein</fullName>
    </submittedName>
</protein>
<dbReference type="AlphaFoldDB" id="A0A0P0YBY3"/>
<evidence type="ECO:0000313" key="2">
    <source>
        <dbReference type="Proteomes" id="UP000059680"/>
    </source>
</evidence>
<name>A0A0P0YBY3_ORYSJ</name>
<proteinExistence type="predicted"/>
<dbReference type="Gramene" id="Os12t0576732-01">
    <property type="protein sequence ID" value="Os12t0576732-01"/>
    <property type="gene ID" value="Os12g0576732"/>
</dbReference>
<accession>A0A0P0YBY3</accession>
<reference evidence="2" key="1">
    <citation type="journal article" date="2005" name="Nature">
        <title>The map-based sequence of the rice genome.</title>
        <authorList>
            <consortium name="International rice genome sequencing project (IRGSP)"/>
            <person name="Matsumoto T."/>
            <person name="Wu J."/>
            <person name="Kanamori H."/>
            <person name="Katayose Y."/>
            <person name="Fujisawa M."/>
            <person name="Namiki N."/>
            <person name="Mizuno H."/>
            <person name="Yamamoto K."/>
            <person name="Antonio B.A."/>
            <person name="Baba T."/>
            <person name="Sakata K."/>
            <person name="Nagamura Y."/>
            <person name="Aoki H."/>
            <person name="Arikawa K."/>
            <person name="Arita K."/>
            <person name="Bito T."/>
            <person name="Chiden Y."/>
            <person name="Fujitsuka N."/>
            <person name="Fukunaka R."/>
            <person name="Hamada M."/>
            <person name="Harada C."/>
            <person name="Hayashi A."/>
            <person name="Hijishita S."/>
            <person name="Honda M."/>
            <person name="Hosokawa S."/>
            <person name="Ichikawa Y."/>
            <person name="Idonuma A."/>
            <person name="Iijima M."/>
            <person name="Ikeda M."/>
            <person name="Ikeno M."/>
            <person name="Ito K."/>
            <person name="Ito S."/>
            <person name="Ito T."/>
            <person name="Ito Y."/>
            <person name="Ito Y."/>
            <person name="Iwabuchi A."/>
            <person name="Kamiya K."/>
            <person name="Karasawa W."/>
            <person name="Kurita K."/>
            <person name="Katagiri S."/>
            <person name="Kikuta A."/>
            <person name="Kobayashi H."/>
            <person name="Kobayashi N."/>
            <person name="Machita K."/>
            <person name="Maehara T."/>
            <person name="Masukawa M."/>
            <person name="Mizubayashi T."/>
            <person name="Mukai Y."/>
            <person name="Nagasaki H."/>
            <person name="Nagata Y."/>
            <person name="Naito S."/>
            <person name="Nakashima M."/>
            <person name="Nakama Y."/>
            <person name="Nakamichi Y."/>
            <person name="Nakamura M."/>
            <person name="Meguro A."/>
            <person name="Negishi M."/>
            <person name="Ohta I."/>
            <person name="Ohta T."/>
            <person name="Okamoto M."/>
            <person name="Ono N."/>
            <person name="Saji S."/>
            <person name="Sakaguchi M."/>
            <person name="Sakai K."/>
            <person name="Shibata M."/>
            <person name="Shimokawa T."/>
            <person name="Song J."/>
            <person name="Takazaki Y."/>
            <person name="Terasawa K."/>
            <person name="Tsugane M."/>
            <person name="Tsuji K."/>
            <person name="Ueda S."/>
            <person name="Waki K."/>
            <person name="Yamagata H."/>
            <person name="Yamamoto M."/>
            <person name="Yamamoto S."/>
            <person name="Yamane H."/>
            <person name="Yoshiki S."/>
            <person name="Yoshihara R."/>
            <person name="Yukawa K."/>
            <person name="Zhong H."/>
            <person name="Yano M."/>
            <person name="Yuan Q."/>
            <person name="Ouyang S."/>
            <person name="Liu J."/>
            <person name="Jones K.M."/>
            <person name="Gansberger K."/>
            <person name="Moffat K."/>
            <person name="Hill J."/>
            <person name="Bera J."/>
            <person name="Fadrosh D."/>
            <person name="Jin S."/>
            <person name="Johri S."/>
            <person name="Kim M."/>
            <person name="Overton L."/>
            <person name="Reardon M."/>
            <person name="Tsitrin T."/>
            <person name="Vuong H."/>
            <person name="Weaver B."/>
            <person name="Ciecko A."/>
            <person name="Tallon L."/>
            <person name="Jackson J."/>
            <person name="Pai G."/>
            <person name="Aken S.V."/>
            <person name="Utterback T."/>
            <person name="Reidmuller S."/>
            <person name="Feldblyum T."/>
            <person name="Hsiao J."/>
            <person name="Zismann V."/>
            <person name="Iobst S."/>
            <person name="de Vazeille A.R."/>
            <person name="Buell C.R."/>
            <person name="Ying K."/>
            <person name="Li Y."/>
            <person name="Lu T."/>
            <person name="Huang Y."/>
            <person name="Zhao Q."/>
            <person name="Feng Q."/>
            <person name="Zhang L."/>
            <person name="Zhu J."/>
            <person name="Weng Q."/>
            <person name="Mu J."/>
            <person name="Lu Y."/>
            <person name="Fan D."/>
            <person name="Liu Y."/>
            <person name="Guan J."/>
            <person name="Zhang Y."/>
            <person name="Yu S."/>
            <person name="Liu X."/>
            <person name="Zhang Y."/>
            <person name="Hong G."/>
            <person name="Han B."/>
            <person name="Choisne N."/>
            <person name="Demange N."/>
            <person name="Orjeda G."/>
            <person name="Samain S."/>
            <person name="Cattolico L."/>
            <person name="Pelletier E."/>
            <person name="Couloux A."/>
            <person name="Segurens B."/>
            <person name="Wincker P."/>
            <person name="D'Hont A."/>
            <person name="Scarpelli C."/>
            <person name="Weissenbach J."/>
            <person name="Salanoubat M."/>
            <person name="Quetier F."/>
            <person name="Yu Y."/>
            <person name="Kim H.R."/>
            <person name="Rambo T."/>
            <person name="Currie J."/>
            <person name="Collura K."/>
            <person name="Luo M."/>
            <person name="Yang T."/>
            <person name="Ammiraju J.S.S."/>
            <person name="Engler F."/>
            <person name="Soderlund C."/>
            <person name="Wing R.A."/>
            <person name="Palmer L.E."/>
            <person name="de la Bastide M."/>
            <person name="Spiegel L."/>
            <person name="Nascimento L."/>
            <person name="Zutavern T."/>
            <person name="O'Shaughnessy A."/>
            <person name="Dike S."/>
            <person name="Dedhia N."/>
            <person name="Preston R."/>
            <person name="Balija V."/>
            <person name="McCombie W.R."/>
            <person name="Chow T."/>
            <person name="Chen H."/>
            <person name="Chung M."/>
            <person name="Chen C."/>
            <person name="Shaw J."/>
            <person name="Wu H."/>
            <person name="Hsiao K."/>
            <person name="Chao Y."/>
            <person name="Chu M."/>
            <person name="Cheng C."/>
            <person name="Hour A."/>
            <person name="Lee P."/>
            <person name="Lin S."/>
            <person name="Lin Y."/>
            <person name="Liou J."/>
            <person name="Liu S."/>
            <person name="Hsing Y."/>
            <person name="Raghuvanshi S."/>
            <person name="Mohanty A."/>
            <person name="Bharti A.K."/>
            <person name="Gaur A."/>
            <person name="Gupta V."/>
            <person name="Kumar D."/>
            <person name="Ravi V."/>
            <person name="Vij S."/>
            <person name="Kapur A."/>
            <person name="Khurana P."/>
            <person name="Khurana P."/>
            <person name="Khurana J.P."/>
            <person name="Tyagi A.K."/>
            <person name="Gaikwad K."/>
            <person name="Singh A."/>
            <person name="Dalal V."/>
            <person name="Srivastava S."/>
            <person name="Dixit A."/>
            <person name="Pal A.K."/>
            <person name="Ghazi I.A."/>
            <person name="Yadav M."/>
            <person name="Pandit A."/>
            <person name="Bhargava A."/>
            <person name="Sureshbabu K."/>
            <person name="Batra K."/>
            <person name="Sharma T.R."/>
            <person name="Mohapatra T."/>
            <person name="Singh N.K."/>
            <person name="Messing J."/>
            <person name="Nelson A.B."/>
            <person name="Fuks G."/>
            <person name="Kavchok S."/>
            <person name="Keizer G."/>
            <person name="Linton E."/>
            <person name="Llaca V."/>
            <person name="Song R."/>
            <person name="Tanyolac B."/>
            <person name="Young S."/>
            <person name="Ho-Il K."/>
            <person name="Hahn J.H."/>
            <person name="Sangsakoo G."/>
            <person name="Vanavichit A."/>
            <person name="de Mattos Luiz.A.T."/>
            <person name="Zimmer P.D."/>
            <person name="Malone G."/>
            <person name="Dellagostin O."/>
            <person name="de Oliveira A.C."/>
            <person name="Bevan M."/>
            <person name="Bancroft I."/>
            <person name="Minx P."/>
            <person name="Cordum H."/>
            <person name="Wilson R."/>
            <person name="Cheng Z."/>
            <person name="Jin W."/>
            <person name="Jiang J."/>
            <person name="Leong S.A."/>
            <person name="Iwama H."/>
            <person name="Gojobori T."/>
            <person name="Itoh T."/>
            <person name="Niimura Y."/>
            <person name="Fujii Y."/>
            <person name="Habara T."/>
            <person name="Sakai H."/>
            <person name="Sato Y."/>
            <person name="Wilson G."/>
            <person name="Kumar K."/>
            <person name="McCouch S."/>
            <person name="Juretic N."/>
            <person name="Hoen D."/>
            <person name="Wright S."/>
            <person name="Bruskiewich R."/>
            <person name="Bureau T."/>
            <person name="Miyao A."/>
            <person name="Hirochika H."/>
            <person name="Nishikawa T."/>
            <person name="Kadowaki K."/>
            <person name="Sugiura M."/>
            <person name="Burr B."/>
            <person name="Sasaki T."/>
        </authorList>
    </citation>
    <scope>NUCLEOTIDE SEQUENCE [LARGE SCALE GENOMIC DNA]</scope>
    <source>
        <strain evidence="2">cv. Nipponbare</strain>
    </source>
</reference>
<reference evidence="1 2" key="2">
    <citation type="journal article" date="2013" name="Plant Cell Physiol.">
        <title>Rice Annotation Project Database (RAP-DB): an integrative and interactive database for rice genomics.</title>
        <authorList>
            <person name="Sakai H."/>
            <person name="Lee S.S."/>
            <person name="Tanaka T."/>
            <person name="Numa H."/>
            <person name="Kim J."/>
            <person name="Kawahara Y."/>
            <person name="Wakimoto H."/>
            <person name="Yang C.C."/>
            <person name="Iwamoto M."/>
            <person name="Abe T."/>
            <person name="Yamada Y."/>
            <person name="Muto A."/>
            <person name="Inokuchi H."/>
            <person name="Ikemura T."/>
            <person name="Matsumoto T."/>
            <person name="Sasaki T."/>
            <person name="Itoh T."/>
        </authorList>
    </citation>
    <scope>NUCLEOTIDE SEQUENCE [LARGE SCALE GENOMIC DNA]</scope>
    <source>
        <strain evidence="2">cv. Nipponbare</strain>
    </source>
</reference>
<keyword evidence="2" id="KW-1185">Reference proteome</keyword>
<evidence type="ECO:0000313" key="1">
    <source>
        <dbReference type="EMBL" id="BAT17780.1"/>
    </source>
</evidence>
<sequence>MTTMYARTTHLMAAMIKNLICFSSSASPCKTTEDCSCSKLAQELAGVGLILWLNKSVERRGNGQCEEEEEEEAS</sequence>